<keyword evidence="7" id="KW-1185">Reference proteome</keyword>
<keyword evidence="2" id="KW-0812">Transmembrane</keyword>
<dbReference type="AlphaFoldDB" id="A0A7X5UA56"/>
<dbReference type="SUPFAM" id="SSF52540">
    <property type="entry name" value="P-loop containing nucleoside triphosphate hydrolases"/>
    <property type="match status" value="1"/>
</dbReference>
<dbReference type="EMBL" id="JAARLZ010000004">
    <property type="protein sequence ID" value="NII06640.1"/>
    <property type="molecule type" value="Genomic_DNA"/>
</dbReference>
<comment type="subcellular location">
    <subcellularLocation>
        <location evidence="1">Membrane</location>
        <topology evidence="1">Multi-pass membrane protein</topology>
    </subcellularLocation>
</comment>
<name>A0A7X5UA56_9GAMM</name>
<dbReference type="Gene3D" id="3.40.50.300">
    <property type="entry name" value="P-loop containing nucleotide triphosphate hydrolases"/>
    <property type="match status" value="1"/>
</dbReference>
<dbReference type="InterPro" id="IPR027417">
    <property type="entry name" value="P-loop_NTPase"/>
</dbReference>
<sequence>MAGFRERLRGLTDRFRRPSSSRMTDERGGAVAVSLRGLLDDPSIPADVRAAMAGDFRRVEHMLDRLENEELHVAVFGRVSAGKSALGNALLGRDAFVVGVLHGTTTEADAAKLDEASNAGLVLIDTPGINELGGEDREKLAFEVAEVSDLIVFVADGDLTREERDALRTLASTRRPLLLVLNKADRYSDDERDGLIERLREHAEGLVRREDVLAVAARPAARDVVEVDNQGNERRISEEVAPDVAALKSRLLAIAEREGKALSAINAGLFAGRLTDQVTARIAATRREVASGVIRQYCIAKAVAVALNPIPVADLLLAGGLDAAMVVQLSRVYGLPLTRSESGRLVAVISTQLAALMGAVWGMQLAASALKGLSGGLSVVVTAAAQGALGWYATVLIGRAAEHYLVAGKSWGEHGAKRAVADIVAGLDRDSILREAREEILKRLHK</sequence>
<dbReference type="InterPro" id="IPR006073">
    <property type="entry name" value="GTP-bd"/>
</dbReference>
<dbReference type="Pfam" id="PF05128">
    <property type="entry name" value="DUF697"/>
    <property type="match status" value="1"/>
</dbReference>
<evidence type="ECO:0000256" key="3">
    <source>
        <dbReference type="ARBA" id="ARBA00022989"/>
    </source>
</evidence>
<dbReference type="RefSeq" id="WP_166947765.1">
    <property type="nucleotide sequence ID" value="NZ_JAARLZ010000004.1"/>
</dbReference>
<dbReference type="GO" id="GO:0005525">
    <property type="term" value="F:GTP binding"/>
    <property type="evidence" value="ECO:0007669"/>
    <property type="project" value="InterPro"/>
</dbReference>
<dbReference type="GO" id="GO:0005737">
    <property type="term" value="C:cytoplasm"/>
    <property type="evidence" value="ECO:0007669"/>
    <property type="project" value="TreeGrafter"/>
</dbReference>
<dbReference type="Pfam" id="PF01926">
    <property type="entry name" value="MMR_HSR1"/>
    <property type="match status" value="1"/>
</dbReference>
<reference evidence="6 7" key="1">
    <citation type="submission" date="2020-03" db="EMBL/GenBank/DDBJ databases">
        <authorList>
            <person name="Lai Q."/>
        </authorList>
    </citation>
    <scope>NUCLEOTIDE SEQUENCE [LARGE SCALE GENOMIC DNA]</scope>
    <source>
        <strain evidence="6 7">CCUG 25036</strain>
    </source>
</reference>
<evidence type="ECO:0000256" key="4">
    <source>
        <dbReference type="ARBA" id="ARBA00023136"/>
    </source>
</evidence>
<accession>A0A7X5UA56</accession>
<evidence type="ECO:0000256" key="1">
    <source>
        <dbReference type="ARBA" id="ARBA00004141"/>
    </source>
</evidence>
<dbReference type="InterPro" id="IPR021147">
    <property type="entry name" value="DUF697"/>
</dbReference>
<evidence type="ECO:0000313" key="6">
    <source>
        <dbReference type="EMBL" id="NII06640.1"/>
    </source>
</evidence>
<dbReference type="GO" id="GO:0002098">
    <property type="term" value="P:tRNA wobble uridine modification"/>
    <property type="evidence" value="ECO:0007669"/>
    <property type="project" value="TreeGrafter"/>
</dbReference>
<dbReference type="CDD" id="cd00880">
    <property type="entry name" value="Era_like"/>
    <property type="match status" value="1"/>
</dbReference>
<feature type="domain" description="G" evidence="5">
    <location>
        <begin position="72"/>
        <end position="183"/>
    </location>
</feature>
<keyword evidence="3" id="KW-1133">Transmembrane helix</keyword>
<organism evidence="6 7">
    <name type="scientific">Luteibacter anthropi</name>
    <dbReference type="NCBI Taxonomy" id="564369"/>
    <lineage>
        <taxon>Bacteria</taxon>
        <taxon>Pseudomonadati</taxon>
        <taxon>Pseudomonadota</taxon>
        <taxon>Gammaproteobacteria</taxon>
        <taxon>Lysobacterales</taxon>
        <taxon>Rhodanobacteraceae</taxon>
        <taxon>Luteibacter</taxon>
    </lineage>
</organism>
<keyword evidence="4" id="KW-0472">Membrane</keyword>
<proteinExistence type="predicted"/>
<dbReference type="PANTHER" id="PTHR42714:SF6">
    <property type="entry name" value="TRANSLATION INITIATION FACTOR IF-2"/>
    <property type="match status" value="1"/>
</dbReference>
<gene>
    <name evidence="6" type="ORF">HBF25_09615</name>
</gene>
<dbReference type="GO" id="GO:0016020">
    <property type="term" value="C:membrane"/>
    <property type="evidence" value="ECO:0007669"/>
    <property type="project" value="UniProtKB-SubCell"/>
</dbReference>
<comment type="caution">
    <text evidence="6">The sequence shown here is derived from an EMBL/GenBank/DDBJ whole genome shotgun (WGS) entry which is preliminary data.</text>
</comment>
<dbReference type="PANTHER" id="PTHR42714">
    <property type="entry name" value="TRNA MODIFICATION GTPASE GTPBP3"/>
    <property type="match status" value="1"/>
</dbReference>
<protein>
    <submittedName>
        <fullName evidence="6">DUF697 domain-containing protein</fullName>
    </submittedName>
</protein>
<evidence type="ECO:0000259" key="5">
    <source>
        <dbReference type="Pfam" id="PF01926"/>
    </source>
</evidence>
<dbReference type="Proteomes" id="UP000490980">
    <property type="component" value="Unassembled WGS sequence"/>
</dbReference>
<dbReference type="GO" id="GO:0030488">
    <property type="term" value="P:tRNA methylation"/>
    <property type="evidence" value="ECO:0007669"/>
    <property type="project" value="TreeGrafter"/>
</dbReference>
<evidence type="ECO:0000313" key="7">
    <source>
        <dbReference type="Proteomes" id="UP000490980"/>
    </source>
</evidence>
<evidence type="ECO:0000256" key="2">
    <source>
        <dbReference type="ARBA" id="ARBA00022692"/>
    </source>
</evidence>